<feature type="region of interest" description="Disordered" evidence="1">
    <location>
        <begin position="189"/>
        <end position="217"/>
    </location>
</feature>
<feature type="region of interest" description="Disordered" evidence="1">
    <location>
        <begin position="243"/>
        <end position="272"/>
    </location>
</feature>
<organism evidence="3 4">
    <name type="scientific">Phrynocephalus forsythii</name>
    <dbReference type="NCBI Taxonomy" id="171643"/>
    <lineage>
        <taxon>Eukaryota</taxon>
        <taxon>Metazoa</taxon>
        <taxon>Chordata</taxon>
        <taxon>Craniata</taxon>
        <taxon>Vertebrata</taxon>
        <taxon>Euteleostomi</taxon>
        <taxon>Lepidosauria</taxon>
        <taxon>Squamata</taxon>
        <taxon>Bifurcata</taxon>
        <taxon>Unidentata</taxon>
        <taxon>Episquamata</taxon>
        <taxon>Toxicofera</taxon>
        <taxon>Iguania</taxon>
        <taxon>Acrodonta</taxon>
        <taxon>Agamidae</taxon>
        <taxon>Agaminae</taxon>
        <taxon>Phrynocephalus</taxon>
    </lineage>
</organism>
<dbReference type="EMBL" id="JAPFRF010000023">
    <property type="protein sequence ID" value="KAJ7303924.1"/>
    <property type="molecule type" value="Genomic_DNA"/>
</dbReference>
<dbReference type="AlphaFoldDB" id="A0A9Q0X6F2"/>
<dbReference type="GO" id="GO:0007165">
    <property type="term" value="P:signal transduction"/>
    <property type="evidence" value="ECO:0007669"/>
    <property type="project" value="InterPro"/>
</dbReference>
<feature type="compositionally biased region" description="Basic and acidic residues" evidence="1">
    <location>
        <begin position="324"/>
        <end position="346"/>
    </location>
</feature>
<dbReference type="InterPro" id="IPR042869">
    <property type="entry name" value="ARHGAP11A/B"/>
</dbReference>
<dbReference type="PANTHER" id="PTHR15670:SF4">
    <property type="entry name" value="RHO GTPASE-ACTIVATING PROTEIN 11A"/>
    <property type="match status" value="1"/>
</dbReference>
<sequence length="372" mass="40823">MPSLEEGDLLPAIIHYLRKHGVHVQPWTTSPTKELSGNFETVEQGYGSALQKESPTEAPRAGGLFGVPLHSLPISDRVPGVPEFLVDACDLLRPHLHIEGLFRKCGSLTRIKALKDVAARCAQNKMDLANLAVVFAPNLFATELCGQLSSQEDGPLQRQAAVVRLLLSRASEIGTAPQPLLEKVRVAFASQDSKDEQPPPEPEGPKERMLEGRRRRRRSMGNIVTEALSKFKAGQAFCTAPCPEISGDTLGKNTTWETPFNSKRKASDDDVAWTTELSAKKRRSILDSDDADPFDGKDREPSDQPGDLNPAQVPANSAPVFSSRDSDSSLRHESRPPESPIRENSQETKQWQETLSEKTLCPHSALLLPGLF</sequence>
<protein>
    <recommendedName>
        <fullName evidence="2">Rho-GAP domain-containing protein</fullName>
    </recommendedName>
</protein>
<evidence type="ECO:0000313" key="4">
    <source>
        <dbReference type="Proteomes" id="UP001142489"/>
    </source>
</evidence>
<accession>A0A9Q0X6F2</accession>
<feature type="domain" description="Rho-GAP" evidence="2">
    <location>
        <begin position="112"/>
        <end position="142"/>
    </location>
</feature>
<keyword evidence="4" id="KW-1185">Reference proteome</keyword>
<feature type="region of interest" description="Disordered" evidence="1">
    <location>
        <begin position="284"/>
        <end position="358"/>
    </location>
</feature>
<name>A0A9Q0X6F2_9SAUR</name>
<dbReference type="OrthoDB" id="410651at2759"/>
<reference evidence="3" key="1">
    <citation type="journal article" date="2023" name="DNA Res.">
        <title>Chromosome-level genome assembly of Phrynocephalus forsythii using third-generation DNA sequencing and Hi-C analysis.</title>
        <authorList>
            <person name="Qi Y."/>
            <person name="Zhao W."/>
            <person name="Zhao Y."/>
            <person name="Niu C."/>
            <person name="Cao S."/>
            <person name="Zhang Y."/>
        </authorList>
    </citation>
    <scope>NUCLEOTIDE SEQUENCE</scope>
    <source>
        <tissue evidence="3">Muscle</tissue>
    </source>
</reference>
<gene>
    <name evidence="3" type="ORF">JRQ81_011436</name>
</gene>
<dbReference type="PANTHER" id="PTHR15670">
    <property type="entry name" value="RHO GTPASE ACTIVATING PROTEIN 11A"/>
    <property type="match status" value="1"/>
</dbReference>
<dbReference type="Proteomes" id="UP001142489">
    <property type="component" value="Unassembled WGS sequence"/>
</dbReference>
<evidence type="ECO:0000256" key="1">
    <source>
        <dbReference type="SAM" id="MobiDB-lite"/>
    </source>
</evidence>
<comment type="caution">
    <text evidence="3">The sequence shown here is derived from an EMBL/GenBank/DDBJ whole genome shotgun (WGS) entry which is preliminary data.</text>
</comment>
<dbReference type="SUPFAM" id="SSF48350">
    <property type="entry name" value="GTPase activation domain, GAP"/>
    <property type="match status" value="1"/>
</dbReference>
<proteinExistence type="predicted"/>
<dbReference type="GO" id="GO:0005096">
    <property type="term" value="F:GTPase activator activity"/>
    <property type="evidence" value="ECO:0007669"/>
    <property type="project" value="TreeGrafter"/>
</dbReference>
<feature type="compositionally biased region" description="Basic and acidic residues" evidence="1">
    <location>
        <begin position="192"/>
        <end position="212"/>
    </location>
</feature>
<dbReference type="InterPro" id="IPR008936">
    <property type="entry name" value="Rho_GTPase_activation_prot"/>
</dbReference>
<evidence type="ECO:0000259" key="2">
    <source>
        <dbReference type="Pfam" id="PF00620"/>
    </source>
</evidence>
<dbReference type="InterPro" id="IPR000198">
    <property type="entry name" value="RhoGAP_dom"/>
</dbReference>
<dbReference type="Pfam" id="PF00620">
    <property type="entry name" value="RhoGAP"/>
    <property type="match status" value="1"/>
</dbReference>
<dbReference type="Gene3D" id="1.10.555.10">
    <property type="entry name" value="Rho GTPase activation protein"/>
    <property type="match status" value="2"/>
</dbReference>
<evidence type="ECO:0000313" key="3">
    <source>
        <dbReference type="EMBL" id="KAJ7303924.1"/>
    </source>
</evidence>
<feature type="compositionally biased region" description="Polar residues" evidence="1">
    <location>
        <begin position="251"/>
        <end position="261"/>
    </location>
</feature>